<keyword evidence="1 2" id="KW-0238">DNA-binding</keyword>
<evidence type="ECO:0000256" key="2">
    <source>
        <dbReference type="PROSITE-ProRule" id="PRU00335"/>
    </source>
</evidence>
<evidence type="ECO:0000256" key="1">
    <source>
        <dbReference type="ARBA" id="ARBA00023125"/>
    </source>
</evidence>
<proteinExistence type="predicted"/>
<dbReference type="InterPro" id="IPR009057">
    <property type="entry name" value="Homeodomain-like_sf"/>
</dbReference>
<dbReference type="Proteomes" id="UP000319792">
    <property type="component" value="Unassembled WGS sequence"/>
</dbReference>
<dbReference type="SUPFAM" id="SSF46689">
    <property type="entry name" value="Homeodomain-like"/>
    <property type="match status" value="1"/>
</dbReference>
<evidence type="ECO:0000313" key="4">
    <source>
        <dbReference type="EMBL" id="TWS23491.1"/>
    </source>
</evidence>
<evidence type="ECO:0000259" key="3">
    <source>
        <dbReference type="PROSITE" id="PS50977"/>
    </source>
</evidence>
<dbReference type="PROSITE" id="PS50977">
    <property type="entry name" value="HTH_TETR_2"/>
    <property type="match status" value="1"/>
</dbReference>
<dbReference type="Gene3D" id="1.10.357.10">
    <property type="entry name" value="Tetracycline Repressor, domain 2"/>
    <property type="match status" value="1"/>
</dbReference>
<dbReference type="GO" id="GO:0003677">
    <property type="term" value="F:DNA binding"/>
    <property type="evidence" value="ECO:0007669"/>
    <property type="project" value="UniProtKB-UniRule"/>
</dbReference>
<reference evidence="4 5" key="2">
    <citation type="submission" date="2019-08" db="EMBL/GenBank/DDBJ databases">
        <title>Tsukamurella conjunctivitidis sp. nov., Tsukamurella assacharolytica sp. nov. and Tsukamurella sputae sp. nov. isolated from patients with conjunctivitis, bacteraemia (lymphoma) and respiratory infection (sputum) in Hong Kong.</title>
        <authorList>
            <person name="Fok K.M.N."/>
            <person name="Fong J.Y.H."/>
        </authorList>
    </citation>
    <scope>NUCLEOTIDE SEQUENCE [LARGE SCALE GENOMIC DNA]</scope>
    <source>
        <strain evidence="4 5">HKU70</strain>
    </source>
</reference>
<keyword evidence="5" id="KW-1185">Reference proteome</keyword>
<dbReference type="EMBL" id="VIGV01000004">
    <property type="protein sequence ID" value="TWS23491.1"/>
    <property type="molecule type" value="Genomic_DNA"/>
</dbReference>
<dbReference type="OrthoDB" id="7506349at2"/>
<comment type="caution">
    <text evidence="4">The sequence shown here is derived from an EMBL/GenBank/DDBJ whole genome shotgun (WGS) entry which is preliminary data.</text>
</comment>
<feature type="domain" description="HTH tetR-type" evidence="3">
    <location>
        <begin position="1"/>
        <end position="61"/>
    </location>
</feature>
<protein>
    <submittedName>
        <fullName evidence="4">TetR family transcriptional regulator</fullName>
    </submittedName>
</protein>
<feature type="DNA-binding region" description="H-T-H motif" evidence="2">
    <location>
        <begin position="24"/>
        <end position="43"/>
    </location>
</feature>
<dbReference type="InterPro" id="IPR041583">
    <property type="entry name" value="TetR_C_31"/>
</dbReference>
<sequence length="185" mass="19834">MGRRHEVLDGAIEVLGTLGLRGLTHRAVDSTAGVPAGTTSNYFRSRAALVRGVVDRMVEEDLAFWAAFDGVEESTPGEVAERLAEFVRWSIGAGRVRGVARLNLFAAASVEPDLREPLRRGRRAVEEVGEKIGAAIGLGITESALVMDATDALITRQLAMPTDGYDPMPALLVLLTRLRRGSPIG</sequence>
<accession>A0A5C5RMR0</accession>
<name>A0A5C5RMR0_9ACTN</name>
<dbReference type="AlphaFoldDB" id="A0A5C5RMR0"/>
<gene>
    <name evidence="4" type="ORF">FK268_14485</name>
</gene>
<evidence type="ECO:0000313" key="5">
    <source>
        <dbReference type="Proteomes" id="UP000319792"/>
    </source>
</evidence>
<organism evidence="4 5">
    <name type="scientific">Tsukamurella sputi</name>
    <dbReference type="NCBI Taxonomy" id="2591848"/>
    <lineage>
        <taxon>Bacteria</taxon>
        <taxon>Bacillati</taxon>
        <taxon>Actinomycetota</taxon>
        <taxon>Actinomycetes</taxon>
        <taxon>Mycobacteriales</taxon>
        <taxon>Tsukamurellaceae</taxon>
        <taxon>Tsukamurella</taxon>
    </lineage>
</organism>
<reference evidence="4 5" key="1">
    <citation type="submission" date="2019-06" db="EMBL/GenBank/DDBJ databases">
        <authorList>
            <person name="Teng J.L.L."/>
            <person name="Lee H.H."/>
            <person name="Lau S.K.P."/>
            <person name="Woo P.C.Y."/>
        </authorList>
    </citation>
    <scope>NUCLEOTIDE SEQUENCE [LARGE SCALE GENOMIC DNA]</scope>
    <source>
        <strain evidence="4 5">HKU70</strain>
    </source>
</reference>
<dbReference type="InterPro" id="IPR001647">
    <property type="entry name" value="HTH_TetR"/>
</dbReference>
<dbReference type="Pfam" id="PF17940">
    <property type="entry name" value="TetR_C_31"/>
    <property type="match status" value="1"/>
</dbReference>
<dbReference type="RefSeq" id="WP_146435259.1">
    <property type="nucleotide sequence ID" value="NZ_VIGV01000004.1"/>
</dbReference>